<dbReference type="EMBL" id="DVJK01000176">
    <property type="protein sequence ID" value="HIS67170.1"/>
    <property type="molecule type" value="Genomic_DNA"/>
</dbReference>
<keyword evidence="1" id="KW-0732">Signal</keyword>
<dbReference type="Gene3D" id="2.60.40.3440">
    <property type="match status" value="1"/>
</dbReference>
<protein>
    <submittedName>
        <fullName evidence="2">Cadherin-like domain-containing protein</fullName>
    </submittedName>
</protein>
<evidence type="ECO:0000313" key="3">
    <source>
        <dbReference type="Proteomes" id="UP000824001"/>
    </source>
</evidence>
<reference evidence="2" key="1">
    <citation type="submission" date="2020-10" db="EMBL/GenBank/DDBJ databases">
        <authorList>
            <person name="Gilroy R."/>
        </authorList>
    </citation>
    <scope>NUCLEOTIDE SEQUENCE</scope>
    <source>
        <strain evidence="2">ChiHjej10B9-9673</strain>
    </source>
</reference>
<feature type="non-terminal residue" evidence="2">
    <location>
        <position position="104"/>
    </location>
</feature>
<comment type="caution">
    <text evidence="2">The sequence shown here is derived from an EMBL/GenBank/DDBJ whole genome shotgun (WGS) entry which is preliminary data.</text>
</comment>
<feature type="chain" id="PRO_5039532904" evidence="1">
    <location>
        <begin position="27"/>
        <end position="104"/>
    </location>
</feature>
<dbReference type="Pfam" id="PF17963">
    <property type="entry name" value="Big_9"/>
    <property type="match status" value="1"/>
</dbReference>
<dbReference type="AlphaFoldDB" id="A0A9D1FE78"/>
<organism evidence="2 3">
    <name type="scientific">Candidatus Scatomorpha merdipullorum</name>
    <dbReference type="NCBI Taxonomy" id="2840927"/>
    <lineage>
        <taxon>Bacteria</taxon>
        <taxon>Bacillati</taxon>
        <taxon>Bacillota</taxon>
        <taxon>Clostridia</taxon>
        <taxon>Eubacteriales</taxon>
        <taxon>Candidatus Scatomorpha</taxon>
    </lineage>
</organism>
<evidence type="ECO:0000313" key="2">
    <source>
        <dbReference type="EMBL" id="HIS67170.1"/>
    </source>
</evidence>
<reference evidence="2" key="2">
    <citation type="journal article" date="2021" name="PeerJ">
        <title>Extensive microbial diversity within the chicken gut microbiome revealed by metagenomics and culture.</title>
        <authorList>
            <person name="Gilroy R."/>
            <person name="Ravi A."/>
            <person name="Getino M."/>
            <person name="Pursley I."/>
            <person name="Horton D.L."/>
            <person name="Alikhan N.F."/>
            <person name="Baker D."/>
            <person name="Gharbi K."/>
            <person name="Hall N."/>
            <person name="Watson M."/>
            <person name="Adriaenssens E.M."/>
            <person name="Foster-Nyarko E."/>
            <person name="Jarju S."/>
            <person name="Secka A."/>
            <person name="Antonio M."/>
            <person name="Oren A."/>
            <person name="Chaudhuri R.R."/>
            <person name="La Ragione R."/>
            <person name="Hildebrand F."/>
            <person name="Pallen M.J."/>
        </authorList>
    </citation>
    <scope>NUCLEOTIDE SEQUENCE</scope>
    <source>
        <strain evidence="2">ChiHjej10B9-9673</strain>
    </source>
</reference>
<evidence type="ECO:0000256" key="1">
    <source>
        <dbReference type="SAM" id="SignalP"/>
    </source>
</evidence>
<sequence>MLKRKSLLAALTLCALMGLPALSALAANGAPVAENLEITTYRNVCVGGRLSAVDPEGDALSYEISTEPSKGTVELAEDGRFVYTPDANRKGRDYFGYRAIDSTG</sequence>
<gene>
    <name evidence="2" type="ORF">IAC18_06355</name>
</gene>
<feature type="signal peptide" evidence="1">
    <location>
        <begin position="1"/>
        <end position="26"/>
    </location>
</feature>
<proteinExistence type="predicted"/>
<name>A0A9D1FE78_9FIRM</name>
<accession>A0A9D1FE78</accession>
<dbReference type="Proteomes" id="UP000824001">
    <property type="component" value="Unassembled WGS sequence"/>
</dbReference>